<gene>
    <name evidence="2" type="ORF">C1H46_040575</name>
</gene>
<evidence type="ECO:0000313" key="2">
    <source>
        <dbReference type="EMBL" id="TQD73873.1"/>
    </source>
</evidence>
<name>A0A540KI26_MALBA</name>
<evidence type="ECO:0000256" key="1">
    <source>
        <dbReference type="SAM" id="MobiDB-lite"/>
    </source>
</evidence>
<dbReference type="Proteomes" id="UP000315295">
    <property type="component" value="Unassembled WGS sequence"/>
</dbReference>
<organism evidence="2 3">
    <name type="scientific">Malus baccata</name>
    <name type="common">Siberian crab apple</name>
    <name type="synonym">Pyrus baccata</name>
    <dbReference type="NCBI Taxonomy" id="106549"/>
    <lineage>
        <taxon>Eukaryota</taxon>
        <taxon>Viridiplantae</taxon>
        <taxon>Streptophyta</taxon>
        <taxon>Embryophyta</taxon>
        <taxon>Tracheophyta</taxon>
        <taxon>Spermatophyta</taxon>
        <taxon>Magnoliopsida</taxon>
        <taxon>eudicotyledons</taxon>
        <taxon>Gunneridae</taxon>
        <taxon>Pentapetalae</taxon>
        <taxon>rosids</taxon>
        <taxon>fabids</taxon>
        <taxon>Rosales</taxon>
        <taxon>Rosaceae</taxon>
        <taxon>Amygdaloideae</taxon>
        <taxon>Maleae</taxon>
        <taxon>Malus</taxon>
    </lineage>
</organism>
<dbReference type="AlphaFoldDB" id="A0A540KI26"/>
<evidence type="ECO:0000313" key="3">
    <source>
        <dbReference type="Proteomes" id="UP000315295"/>
    </source>
</evidence>
<sequence>MKELHEAGSISGSSDGRTWLGGANPVRLGVDDGSPNSRRLDIVAIEHELGGWIRLVEGKDRIAGKPDDNGD</sequence>
<feature type="region of interest" description="Disordered" evidence="1">
    <location>
        <begin position="1"/>
        <end position="33"/>
    </location>
</feature>
<proteinExistence type="predicted"/>
<accession>A0A540KI26</accession>
<protein>
    <submittedName>
        <fullName evidence="2">Uncharacterized protein</fullName>
    </submittedName>
</protein>
<dbReference type="EMBL" id="VIEB01001239">
    <property type="protein sequence ID" value="TQD73873.1"/>
    <property type="molecule type" value="Genomic_DNA"/>
</dbReference>
<keyword evidence="3" id="KW-1185">Reference proteome</keyword>
<comment type="caution">
    <text evidence="2">The sequence shown here is derived from an EMBL/GenBank/DDBJ whole genome shotgun (WGS) entry which is preliminary data.</text>
</comment>
<reference evidence="2 3" key="1">
    <citation type="journal article" date="2019" name="G3 (Bethesda)">
        <title>Sequencing of a Wild Apple (Malus baccata) Genome Unravels the Differences Between Cultivated and Wild Apple Species Regarding Disease Resistance and Cold Tolerance.</title>
        <authorList>
            <person name="Chen X."/>
        </authorList>
    </citation>
    <scope>NUCLEOTIDE SEQUENCE [LARGE SCALE GENOMIC DNA]</scope>
    <source>
        <strain evidence="3">cv. Shandingzi</strain>
        <tissue evidence="2">Leaves</tissue>
    </source>
</reference>